<keyword evidence="7 8" id="KW-0539">Nucleus</keyword>
<dbReference type="Proteomes" id="UP000827721">
    <property type="component" value="Unassembled WGS sequence"/>
</dbReference>
<evidence type="ECO:0000313" key="11">
    <source>
        <dbReference type="Proteomes" id="UP000827721"/>
    </source>
</evidence>
<comment type="subcellular location">
    <subcellularLocation>
        <location evidence="1 8">Nucleus</location>
    </subcellularLocation>
</comment>
<dbReference type="InterPro" id="IPR000315">
    <property type="entry name" value="Znf_B-box"/>
</dbReference>
<sequence length="425" mass="46437">MEPLCEFCGVVRAVVYCKSDLARLCLHCDGCVHSANSLSRRHPRSLLCDKCNSQPATVRCMDEKMSICQVCDWNAGGCSSLGHRCQVLDCYTGCPSSAEFTRIWSSVLDAPCPSNPVNGWGPVSSLQENENCGNGCLEQRDNEGSCGLVTGKLDELDPWMGTSSSIAPPPNPNYMPYCGDQSAFFSDESNEPKDCSSFKDLKLPDGDDLCDGLNIDDVQINFEAADEIFGSSQGQSRYQFEDVGTDRVLMEKNLSVTESDGPIPNALEASSLRQLDCVAFQSPCVGGTAGVMQSMNGNANCMLMNPSCNRNINLGFPTVQVHSSMSLSLSNITGESSAADYQDCGLSPVFLTGESPWEPNLEASCPQARDKAKMRYNEKKKTRTFGKQIRYASRKARADTRKRVKGRFVKAGEAYDYDPLVTRNF</sequence>
<reference evidence="10 11" key="1">
    <citation type="submission" date="2021-02" db="EMBL/GenBank/DDBJ databases">
        <title>Plant Genome Project.</title>
        <authorList>
            <person name="Zhang R.-G."/>
        </authorList>
    </citation>
    <scope>NUCLEOTIDE SEQUENCE [LARGE SCALE GENOMIC DNA]</scope>
    <source>
        <tissue evidence="10">Leaves</tissue>
    </source>
</reference>
<dbReference type="Pfam" id="PF06203">
    <property type="entry name" value="CCT"/>
    <property type="match status" value="1"/>
</dbReference>
<evidence type="ECO:0000313" key="10">
    <source>
        <dbReference type="EMBL" id="KAH7576788.1"/>
    </source>
</evidence>
<dbReference type="PROSITE" id="PS51017">
    <property type="entry name" value="CCT"/>
    <property type="match status" value="1"/>
</dbReference>
<organism evidence="10 11">
    <name type="scientific">Xanthoceras sorbifolium</name>
    <dbReference type="NCBI Taxonomy" id="99658"/>
    <lineage>
        <taxon>Eukaryota</taxon>
        <taxon>Viridiplantae</taxon>
        <taxon>Streptophyta</taxon>
        <taxon>Embryophyta</taxon>
        <taxon>Tracheophyta</taxon>
        <taxon>Spermatophyta</taxon>
        <taxon>Magnoliopsida</taxon>
        <taxon>eudicotyledons</taxon>
        <taxon>Gunneridae</taxon>
        <taxon>Pentapetalae</taxon>
        <taxon>rosids</taxon>
        <taxon>malvids</taxon>
        <taxon>Sapindales</taxon>
        <taxon>Sapindaceae</taxon>
        <taxon>Xanthoceroideae</taxon>
        <taxon>Xanthoceras</taxon>
    </lineage>
</organism>
<keyword evidence="6" id="KW-0862">Zinc</keyword>
<keyword evidence="5" id="KW-0863">Zinc-finger</keyword>
<dbReference type="EMBL" id="JAFEMO010000001">
    <property type="protein sequence ID" value="KAH7576788.1"/>
    <property type="molecule type" value="Genomic_DNA"/>
</dbReference>
<dbReference type="InterPro" id="IPR049808">
    <property type="entry name" value="CONSTANS-like_Bbox1"/>
</dbReference>
<dbReference type="PANTHER" id="PTHR31717:SF46">
    <property type="entry name" value="CCT MOTIF FAMILY PROTEIN-RELATED"/>
    <property type="match status" value="1"/>
</dbReference>
<name>A0ABQ8IJZ0_9ROSI</name>
<evidence type="ECO:0000256" key="1">
    <source>
        <dbReference type="ARBA" id="ARBA00004123"/>
    </source>
</evidence>
<evidence type="ECO:0000256" key="5">
    <source>
        <dbReference type="ARBA" id="ARBA00022771"/>
    </source>
</evidence>
<evidence type="ECO:0000259" key="9">
    <source>
        <dbReference type="PROSITE" id="PS51017"/>
    </source>
</evidence>
<evidence type="ECO:0000256" key="6">
    <source>
        <dbReference type="ARBA" id="ARBA00022833"/>
    </source>
</evidence>
<evidence type="ECO:0000256" key="3">
    <source>
        <dbReference type="ARBA" id="ARBA00022723"/>
    </source>
</evidence>
<keyword evidence="4" id="KW-0677">Repeat</keyword>
<dbReference type="CDD" id="cd19821">
    <property type="entry name" value="Bbox1_BBX-like"/>
    <property type="match status" value="1"/>
</dbReference>
<gene>
    <name evidence="10" type="ORF">JRO89_XS01G0149800</name>
</gene>
<dbReference type="InterPro" id="IPR010402">
    <property type="entry name" value="CCT_domain"/>
</dbReference>
<protein>
    <recommendedName>
        <fullName evidence="9">CCT domain-containing protein</fullName>
    </recommendedName>
</protein>
<comment type="caution">
    <text evidence="10">The sequence shown here is derived from an EMBL/GenBank/DDBJ whole genome shotgun (WGS) entry which is preliminary data.</text>
</comment>
<feature type="domain" description="CCT" evidence="9">
    <location>
        <begin position="369"/>
        <end position="411"/>
    </location>
</feature>
<keyword evidence="3" id="KW-0479">Metal-binding</keyword>
<dbReference type="PANTHER" id="PTHR31717">
    <property type="entry name" value="ZINC FINGER PROTEIN CONSTANS-LIKE 10"/>
    <property type="match status" value="1"/>
</dbReference>
<comment type="similarity">
    <text evidence="2">Belongs to the CONSTANS family.</text>
</comment>
<evidence type="ECO:0000256" key="4">
    <source>
        <dbReference type="ARBA" id="ARBA00022737"/>
    </source>
</evidence>
<dbReference type="SMART" id="SM00336">
    <property type="entry name" value="BBOX"/>
    <property type="match status" value="1"/>
</dbReference>
<evidence type="ECO:0000256" key="2">
    <source>
        <dbReference type="ARBA" id="ARBA00010024"/>
    </source>
</evidence>
<keyword evidence="11" id="KW-1185">Reference proteome</keyword>
<accession>A0ABQ8IJZ0</accession>
<proteinExistence type="inferred from homology"/>
<evidence type="ECO:0000256" key="7">
    <source>
        <dbReference type="ARBA" id="ARBA00023242"/>
    </source>
</evidence>
<evidence type="ECO:0000256" key="8">
    <source>
        <dbReference type="PROSITE-ProRule" id="PRU00357"/>
    </source>
</evidence>